<dbReference type="PANTHER" id="PTHR44757">
    <property type="entry name" value="DIGUANYLATE CYCLASE DGCP"/>
    <property type="match status" value="1"/>
</dbReference>
<evidence type="ECO:0000259" key="3">
    <source>
        <dbReference type="PROSITE" id="PS50883"/>
    </source>
</evidence>
<evidence type="ECO:0000259" key="1">
    <source>
        <dbReference type="PROSITE" id="PS50112"/>
    </source>
</evidence>
<feature type="domain" description="EAL" evidence="3">
    <location>
        <begin position="486"/>
        <end position="739"/>
    </location>
</feature>
<dbReference type="Proteomes" id="UP000030408">
    <property type="component" value="Unassembled WGS sequence"/>
</dbReference>
<dbReference type="SMART" id="SM00052">
    <property type="entry name" value="EAL"/>
    <property type="match status" value="1"/>
</dbReference>
<proteinExistence type="predicted"/>
<dbReference type="Gene3D" id="3.30.450.20">
    <property type="entry name" value="PAS domain"/>
    <property type="match status" value="1"/>
</dbReference>
<dbReference type="InterPro" id="IPR000014">
    <property type="entry name" value="PAS"/>
</dbReference>
<evidence type="ECO:0000259" key="2">
    <source>
        <dbReference type="PROSITE" id="PS50113"/>
    </source>
</evidence>
<dbReference type="InterPro" id="IPR029016">
    <property type="entry name" value="GAF-like_dom_sf"/>
</dbReference>
<comment type="caution">
    <text evidence="5">The sequence shown here is derived from an EMBL/GenBank/DDBJ whole genome shotgun (WGS) entry which is preliminary data.</text>
</comment>
<dbReference type="SUPFAM" id="SSF55073">
    <property type="entry name" value="Nucleotide cyclase"/>
    <property type="match status" value="1"/>
</dbReference>
<gene>
    <name evidence="5" type="ORF">CD33_18435</name>
</gene>
<dbReference type="CDD" id="cd01948">
    <property type="entry name" value="EAL"/>
    <property type="match status" value="1"/>
</dbReference>
<dbReference type="InterPro" id="IPR035919">
    <property type="entry name" value="EAL_sf"/>
</dbReference>
<dbReference type="InterPro" id="IPR052155">
    <property type="entry name" value="Biofilm_reg_signaling"/>
</dbReference>
<feature type="domain" description="PAC" evidence="2">
    <location>
        <begin position="259"/>
        <end position="312"/>
    </location>
</feature>
<dbReference type="OrthoDB" id="9759607at2"/>
<dbReference type="InterPro" id="IPR000160">
    <property type="entry name" value="GGDEF_dom"/>
</dbReference>
<dbReference type="NCBIfam" id="TIGR00229">
    <property type="entry name" value="sensory_box"/>
    <property type="match status" value="1"/>
</dbReference>
<evidence type="ECO:0000313" key="6">
    <source>
        <dbReference type="Proteomes" id="UP000030408"/>
    </source>
</evidence>
<dbReference type="Gene3D" id="3.20.20.450">
    <property type="entry name" value="EAL domain"/>
    <property type="match status" value="1"/>
</dbReference>
<name>A0A0A3IGM1_9BACL</name>
<dbReference type="InterPro" id="IPR043128">
    <property type="entry name" value="Rev_trsase/Diguanyl_cyclase"/>
</dbReference>
<dbReference type="CDD" id="cd01949">
    <property type="entry name" value="GGDEF"/>
    <property type="match status" value="1"/>
</dbReference>
<accession>A0A0A3IGM1</accession>
<dbReference type="Gene3D" id="3.30.450.40">
    <property type="match status" value="1"/>
</dbReference>
<dbReference type="SUPFAM" id="SSF141868">
    <property type="entry name" value="EAL domain-like"/>
    <property type="match status" value="1"/>
</dbReference>
<dbReference type="SUPFAM" id="SSF55785">
    <property type="entry name" value="PYP-like sensor domain (PAS domain)"/>
    <property type="match status" value="1"/>
</dbReference>
<dbReference type="FunFam" id="3.20.20.450:FF:000001">
    <property type="entry name" value="Cyclic di-GMP phosphodiesterase yahA"/>
    <property type="match status" value="1"/>
</dbReference>
<dbReference type="Gene3D" id="3.30.70.270">
    <property type="match status" value="1"/>
</dbReference>
<dbReference type="Pfam" id="PF00990">
    <property type="entry name" value="GGDEF"/>
    <property type="match status" value="1"/>
</dbReference>
<evidence type="ECO:0000313" key="5">
    <source>
        <dbReference type="EMBL" id="KGR73982.1"/>
    </source>
</evidence>
<dbReference type="InterPro" id="IPR001633">
    <property type="entry name" value="EAL_dom"/>
</dbReference>
<organism evidence="5 6">
    <name type="scientific">Ureibacillus sinduriensis BLB-1 = JCM 15800</name>
    <dbReference type="NCBI Taxonomy" id="1384057"/>
    <lineage>
        <taxon>Bacteria</taxon>
        <taxon>Bacillati</taxon>
        <taxon>Bacillota</taxon>
        <taxon>Bacilli</taxon>
        <taxon>Bacillales</taxon>
        <taxon>Caryophanaceae</taxon>
        <taxon>Ureibacillus</taxon>
    </lineage>
</organism>
<dbReference type="RefSeq" id="WP_084591402.1">
    <property type="nucleotide sequence ID" value="NZ_AVCY01000001.1"/>
</dbReference>
<reference evidence="5 6" key="1">
    <citation type="submission" date="2014-02" db="EMBL/GenBank/DDBJ databases">
        <title>Draft genome sequence of Lysinibacillus sinduriensis JCM 15800.</title>
        <authorList>
            <person name="Zhang F."/>
            <person name="Wang G."/>
            <person name="Zhang L."/>
        </authorList>
    </citation>
    <scope>NUCLEOTIDE SEQUENCE [LARGE SCALE GENOMIC DNA]</scope>
    <source>
        <strain evidence="5 6">JCM 15800</strain>
    </source>
</reference>
<dbReference type="PANTHER" id="PTHR44757:SF2">
    <property type="entry name" value="BIOFILM ARCHITECTURE MAINTENANCE PROTEIN MBAA"/>
    <property type="match status" value="1"/>
</dbReference>
<dbReference type="PROSITE" id="PS50883">
    <property type="entry name" value="EAL"/>
    <property type="match status" value="1"/>
</dbReference>
<dbReference type="EMBL" id="JPVO01000055">
    <property type="protein sequence ID" value="KGR73982.1"/>
    <property type="molecule type" value="Genomic_DNA"/>
</dbReference>
<dbReference type="STRING" id="1384057.CD33_18435"/>
<keyword evidence="6" id="KW-1185">Reference proteome</keyword>
<dbReference type="InterPro" id="IPR035965">
    <property type="entry name" value="PAS-like_dom_sf"/>
</dbReference>
<dbReference type="PROSITE" id="PS50113">
    <property type="entry name" value="PAC"/>
    <property type="match status" value="1"/>
</dbReference>
<dbReference type="AlphaFoldDB" id="A0A0A3IGM1"/>
<dbReference type="NCBIfam" id="TIGR00254">
    <property type="entry name" value="GGDEF"/>
    <property type="match status" value="1"/>
</dbReference>
<evidence type="ECO:0008006" key="7">
    <source>
        <dbReference type="Google" id="ProtNLM"/>
    </source>
</evidence>
<dbReference type="Pfam" id="PF00563">
    <property type="entry name" value="EAL"/>
    <property type="match status" value="1"/>
</dbReference>
<feature type="domain" description="PAS" evidence="1">
    <location>
        <begin position="203"/>
        <end position="241"/>
    </location>
</feature>
<dbReference type="PROSITE" id="PS50887">
    <property type="entry name" value="GGDEF"/>
    <property type="match status" value="1"/>
</dbReference>
<sequence length="739" mass="84470">MNIPKDDVSHYIIESQKRCEMMGMDPQQFPTAKYISQEKLNSKLSKLTRTFEVLDFFSNKLFQMVEDIPFLLIVTDEEGTLLDIKGDDKLNKNFEKLGIRPGIKCTEEDYGTNAITYALTGNQPVQVVGLQHYKTFLQGIACYTVPLTFESTGFKTGTLTIITLVEYQSPLLLTMLYTVVNSIEREILLKETNTRLNILNQVVIKSSKNGIIEIDKTGKITEMNEVAQSLTGFGKNTVIDEKSFFGSYLKWILQGRDFANVEIKIINEVTGKQTITLFDGIPLYKSSGELIGAFAQLKDITERHNAKEQIRYLAFHDDLTGLPNRRSFQQSLNGTLSNLNKSGGTLSLFLLDLDRFKFINDTLGHEKGDWLLIEVTKRLRHFLPDNAELFRMGGDEFTILLRNYEDQDEVISIAEGIIELFQRSFVIESYEFHMSTSIGISIYQGRENGAIPLFRRADTAMYRAKEMGKNNYVMYDSNMEHRFFEKLTFEQQLRQAIRQNEFELYYQPQYSLCTQEIIGLEALIRWNHPKFGLIMPNDIIPLAEELGIATLLGDFVLQKACEQLSHWKECGLQPVKVAINLSPQDFLSHTIVEKVQHSLNQSKIEPKFLELEITESMAMDVSNAISIMKELNQIGVQIAIDDFGKGFSSLNYLKNFPIQRLKIDRSFVNDILANQNDAKIINAIIHLAHTLNLEVIAEGVETKEQAEFLSSLKCDEAQGYFYGKPMPLSDIEKLLFKWE</sequence>
<dbReference type="PROSITE" id="PS50112">
    <property type="entry name" value="PAS"/>
    <property type="match status" value="1"/>
</dbReference>
<feature type="domain" description="GGDEF" evidence="4">
    <location>
        <begin position="344"/>
        <end position="477"/>
    </location>
</feature>
<evidence type="ECO:0000259" key="4">
    <source>
        <dbReference type="PROSITE" id="PS50887"/>
    </source>
</evidence>
<protein>
    <recommendedName>
        <fullName evidence="7">Diguanylate cyclase</fullName>
    </recommendedName>
</protein>
<dbReference type="SMART" id="SM00267">
    <property type="entry name" value="GGDEF"/>
    <property type="match status" value="1"/>
</dbReference>
<dbReference type="InterPro" id="IPR000700">
    <property type="entry name" value="PAS-assoc_C"/>
</dbReference>
<dbReference type="eggNOG" id="COG5001">
    <property type="taxonomic scope" value="Bacteria"/>
</dbReference>
<dbReference type="InterPro" id="IPR029787">
    <property type="entry name" value="Nucleotide_cyclase"/>
</dbReference>